<dbReference type="EMBL" id="CP002786">
    <property type="protein sequence ID" value="AEF40781.1"/>
    <property type="molecule type" value="Genomic_DNA"/>
</dbReference>
<feature type="transmembrane region" description="Helical" evidence="7">
    <location>
        <begin position="20"/>
        <end position="43"/>
    </location>
</feature>
<evidence type="ECO:0000256" key="4">
    <source>
        <dbReference type="ARBA" id="ARBA00022692"/>
    </source>
</evidence>
<organism evidence="8 9">
    <name type="scientific">Hoyosella subflava (strain DSM 45089 / JCM 17490 / NBRC 109087 / DQS3-9A1)</name>
    <name type="common">Amycolicicoccus subflavus</name>
    <dbReference type="NCBI Taxonomy" id="443218"/>
    <lineage>
        <taxon>Bacteria</taxon>
        <taxon>Bacillati</taxon>
        <taxon>Actinomycetota</taxon>
        <taxon>Actinomycetes</taxon>
        <taxon>Mycobacteriales</taxon>
        <taxon>Hoyosellaceae</taxon>
        <taxon>Hoyosella</taxon>
    </lineage>
</organism>
<comment type="subcellular location">
    <subcellularLocation>
        <location evidence="1">Cell membrane</location>
        <topology evidence="1">Multi-pass membrane protein</topology>
    </subcellularLocation>
</comment>
<feature type="transmembrane region" description="Helical" evidence="7">
    <location>
        <begin position="422"/>
        <end position="441"/>
    </location>
</feature>
<feature type="transmembrane region" description="Helical" evidence="7">
    <location>
        <begin position="134"/>
        <end position="160"/>
    </location>
</feature>
<keyword evidence="5 7" id="KW-1133">Transmembrane helix</keyword>
<dbReference type="KEGG" id="asd:AS9A_2334"/>
<name>F6ERW6_HOYSD</name>
<dbReference type="InterPro" id="IPR050367">
    <property type="entry name" value="APC_superfamily"/>
</dbReference>
<keyword evidence="3" id="KW-1003">Cell membrane</keyword>
<evidence type="ECO:0000256" key="7">
    <source>
        <dbReference type="SAM" id="Phobius"/>
    </source>
</evidence>
<dbReference type="GO" id="GO:0005886">
    <property type="term" value="C:plasma membrane"/>
    <property type="evidence" value="ECO:0007669"/>
    <property type="project" value="UniProtKB-SubCell"/>
</dbReference>
<evidence type="ECO:0000313" key="8">
    <source>
        <dbReference type="EMBL" id="AEF40781.1"/>
    </source>
</evidence>
<dbReference type="STRING" id="443218.AS9A_2334"/>
<evidence type="ECO:0000256" key="1">
    <source>
        <dbReference type="ARBA" id="ARBA00004651"/>
    </source>
</evidence>
<dbReference type="PANTHER" id="PTHR42770">
    <property type="entry name" value="AMINO ACID TRANSPORTER-RELATED"/>
    <property type="match status" value="1"/>
</dbReference>
<feature type="transmembrane region" description="Helical" evidence="7">
    <location>
        <begin position="344"/>
        <end position="368"/>
    </location>
</feature>
<feature type="transmembrane region" description="Helical" evidence="7">
    <location>
        <begin position="181"/>
        <end position="201"/>
    </location>
</feature>
<dbReference type="PIRSF" id="PIRSF006060">
    <property type="entry name" value="AA_transporter"/>
    <property type="match status" value="1"/>
</dbReference>
<protein>
    <submittedName>
        <fullName evidence="8">Amino acid/polyamine transporter, family I</fullName>
    </submittedName>
</protein>
<feature type="transmembrane region" description="Helical" evidence="7">
    <location>
        <begin position="320"/>
        <end position="338"/>
    </location>
</feature>
<dbReference type="AlphaFoldDB" id="F6ERW6"/>
<keyword evidence="6 7" id="KW-0472">Membrane</keyword>
<accession>F6ERW6</accession>
<reference evidence="8 9" key="1">
    <citation type="journal article" date="2011" name="J. Bacteriol.">
        <title>Complete genome sequence of Amycolicicoccus subflavus DQS3-9A1T, an actinomycete isolated from crude oil-polluted soil.</title>
        <authorList>
            <person name="Cai M."/>
            <person name="Chen W.M."/>
            <person name="Nie Y."/>
            <person name="Chi C.Q."/>
            <person name="Wang Y.N."/>
            <person name="Tang Y.Q."/>
            <person name="Li G.Y."/>
            <person name="Wu X.L."/>
        </authorList>
    </citation>
    <scope>NUCLEOTIDE SEQUENCE [LARGE SCALE GENOMIC DNA]</scope>
    <source>
        <strain evidence="9">DSM 45089 / DQS3-9A1</strain>
    </source>
</reference>
<dbReference type="HOGENOM" id="CLU_020854_4_2_11"/>
<dbReference type="eggNOG" id="COG0531">
    <property type="taxonomic scope" value="Bacteria"/>
</dbReference>
<keyword evidence="4 7" id="KW-0812">Transmembrane</keyword>
<feature type="transmembrane region" description="Helical" evidence="7">
    <location>
        <begin position="213"/>
        <end position="240"/>
    </location>
</feature>
<dbReference type="Gene3D" id="1.20.1740.10">
    <property type="entry name" value="Amino acid/polyamine transporter I"/>
    <property type="match status" value="1"/>
</dbReference>
<dbReference type="InterPro" id="IPR002293">
    <property type="entry name" value="AA/rel_permease1"/>
</dbReference>
<keyword evidence="2" id="KW-0813">Transport</keyword>
<evidence type="ECO:0000313" key="9">
    <source>
        <dbReference type="Proteomes" id="UP000009235"/>
    </source>
</evidence>
<dbReference type="OrthoDB" id="3170677at2"/>
<gene>
    <name evidence="8" type="ordered locus">AS9A_2334</name>
</gene>
<evidence type="ECO:0000256" key="3">
    <source>
        <dbReference type="ARBA" id="ARBA00022475"/>
    </source>
</evidence>
<proteinExistence type="predicted"/>
<dbReference type="PANTHER" id="PTHR42770:SF15">
    <property type="entry name" value="GLUTAMATE_GAMMA-AMINOBUTYRATE ANTIPORTER-RELATED"/>
    <property type="match status" value="1"/>
</dbReference>
<feature type="transmembrane region" description="Helical" evidence="7">
    <location>
        <begin position="108"/>
        <end position="128"/>
    </location>
</feature>
<feature type="transmembrane region" description="Helical" evidence="7">
    <location>
        <begin position="261"/>
        <end position="278"/>
    </location>
</feature>
<feature type="transmembrane region" description="Helical" evidence="7">
    <location>
        <begin position="80"/>
        <end position="96"/>
    </location>
</feature>
<feature type="transmembrane region" description="Helical" evidence="7">
    <location>
        <begin position="388"/>
        <end position="410"/>
    </location>
</feature>
<sequence>MLMFGIITSLNGMSALATYGLGAVFYLGVAIVLFLIPAALVAAELGTSCRRNGGVYVWVSEAFGPRAGFVATWLQWFQNVVFWTVVLTGAAAMFALSVRWEAGAENKLYAAAVVVGTIWLVTVLSLLGLRSSGILGTFGAIVGTIVPGLVLIAFAVAYLMRDGASNITGPSAELIPDLTDPTNITFGLSAILIFAGIEVMATRIGEMRNPARVYPLATLVSVLMIAVLLVPATLAIAVLVPSDQISITAGIVQAMNVGVDNVWHIGWLVPLMALAIYIDAIGEIAGWMAATPSAMATAAREGHLPKRFARETERNTAKPVLIGQAVIGSLISLLFIFQPSVASMFWLLSALLVQLYLIMYAMMFASALKLRKTQPQLERPFAIPGGAWGIRLTCGIGICFSVAGVIVGFFPPAGLAEATAVSHTIILVVAVLIGVLSPLAVSHLSGRRASG</sequence>
<evidence type="ECO:0000256" key="5">
    <source>
        <dbReference type="ARBA" id="ARBA00022989"/>
    </source>
</evidence>
<dbReference type="Proteomes" id="UP000009235">
    <property type="component" value="Chromosome"/>
</dbReference>
<dbReference type="GO" id="GO:0022857">
    <property type="term" value="F:transmembrane transporter activity"/>
    <property type="evidence" value="ECO:0007669"/>
    <property type="project" value="InterPro"/>
</dbReference>
<evidence type="ECO:0000256" key="2">
    <source>
        <dbReference type="ARBA" id="ARBA00022448"/>
    </source>
</evidence>
<keyword evidence="9" id="KW-1185">Reference proteome</keyword>
<dbReference type="Pfam" id="PF13520">
    <property type="entry name" value="AA_permease_2"/>
    <property type="match status" value="1"/>
</dbReference>
<evidence type="ECO:0000256" key="6">
    <source>
        <dbReference type="ARBA" id="ARBA00023136"/>
    </source>
</evidence>